<dbReference type="InterPro" id="IPR000961">
    <property type="entry name" value="AGC-kinase_C"/>
</dbReference>
<evidence type="ECO:0000256" key="6">
    <source>
        <dbReference type="ARBA" id="ARBA00022777"/>
    </source>
</evidence>
<dbReference type="Gene3D" id="3.30.200.20">
    <property type="entry name" value="Phosphorylase Kinase, domain 1"/>
    <property type="match status" value="1"/>
</dbReference>
<comment type="caution">
    <text evidence="13">The sequence shown here is derived from an EMBL/GenBank/DDBJ whole genome shotgun (WGS) entry which is preliminary data.</text>
</comment>
<dbReference type="InterPro" id="IPR001683">
    <property type="entry name" value="PX_dom"/>
</dbReference>
<dbReference type="Pfam" id="PF00433">
    <property type="entry name" value="Pkinase_C"/>
    <property type="match status" value="1"/>
</dbReference>
<dbReference type="SMART" id="SM00312">
    <property type="entry name" value="PX"/>
    <property type="match status" value="1"/>
</dbReference>
<feature type="binding site" evidence="8">
    <location>
        <position position="199"/>
    </location>
    <ligand>
        <name>ATP</name>
        <dbReference type="ChEBI" id="CHEBI:30616"/>
    </ligand>
</feature>
<organism evidence="13 14">
    <name type="scientific">Oopsacas minuta</name>
    <dbReference type="NCBI Taxonomy" id="111878"/>
    <lineage>
        <taxon>Eukaryota</taxon>
        <taxon>Metazoa</taxon>
        <taxon>Porifera</taxon>
        <taxon>Hexactinellida</taxon>
        <taxon>Hexasterophora</taxon>
        <taxon>Lyssacinosida</taxon>
        <taxon>Leucopsacidae</taxon>
        <taxon>Oopsacas</taxon>
    </lineage>
</organism>
<dbReference type="InterPro" id="IPR008271">
    <property type="entry name" value="Ser/Thr_kinase_AS"/>
</dbReference>
<evidence type="ECO:0000256" key="1">
    <source>
        <dbReference type="ARBA" id="ARBA00009903"/>
    </source>
</evidence>
<keyword evidence="2 9" id="KW-0723">Serine/threonine-protein kinase</keyword>
<evidence type="ECO:0000259" key="11">
    <source>
        <dbReference type="PROSITE" id="PS50195"/>
    </source>
</evidence>
<evidence type="ECO:0000256" key="7">
    <source>
        <dbReference type="ARBA" id="ARBA00022840"/>
    </source>
</evidence>
<dbReference type="PROSITE" id="PS50011">
    <property type="entry name" value="PROTEIN_KINASE_DOM"/>
    <property type="match status" value="1"/>
</dbReference>
<keyword evidence="7 8" id="KW-0067">ATP-binding</keyword>
<dbReference type="InterPro" id="IPR017441">
    <property type="entry name" value="Protein_kinase_ATP_BS"/>
</dbReference>
<dbReference type="EMBL" id="JAKMXF010000222">
    <property type="protein sequence ID" value="KAI6654627.1"/>
    <property type="molecule type" value="Genomic_DNA"/>
</dbReference>
<protein>
    <submittedName>
        <fullName evidence="13">Serine/threonine-protein kinase Sgk1-like</fullName>
    </submittedName>
</protein>
<feature type="domain" description="AGC-kinase C-terminal" evidence="12">
    <location>
        <begin position="420"/>
        <end position="490"/>
    </location>
</feature>
<accession>A0AAV7K0E3</accession>
<keyword evidence="3" id="KW-0597">Phosphoprotein</keyword>
<dbReference type="AlphaFoldDB" id="A0AAV7K0E3"/>
<dbReference type="Gene3D" id="1.10.510.10">
    <property type="entry name" value="Transferase(Phosphotransferase) domain 1"/>
    <property type="match status" value="1"/>
</dbReference>
<comment type="similarity">
    <text evidence="1">Belongs to the protein kinase superfamily. AGC Ser/Thr protein kinase family.</text>
</comment>
<evidence type="ECO:0000256" key="2">
    <source>
        <dbReference type="ARBA" id="ARBA00022527"/>
    </source>
</evidence>
<feature type="domain" description="Protein kinase" evidence="10">
    <location>
        <begin position="161"/>
        <end position="419"/>
    </location>
</feature>
<evidence type="ECO:0000256" key="3">
    <source>
        <dbReference type="ARBA" id="ARBA00022553"/>
    </source>
</evidence>
<dbReference type="InterPro" id="IPR011009">
    <property type="entry name" value="Kinase-like_dom_sf"/>
</dbReference>
<proteinExistence type="inferred from homology"/>
<dbReference type="SUPFAM" id="SSF64268">
    <property type="entry name" value="PX domain"/>
    <property type="match status" value="1"/>
</dbReference>
<keyword evidence="6 13" id="KW-0418">Kinase</keyword>
<feature type="domain" description="PX" evidence="11">
    <location>
        <begin position="9"/>
        <end position="121"/>
    </location>
</feature>
<keyword evidence="4" id="KW-0808">Transferase</keyword>
<evidence type="ECO:0000256" key="5">
    <source>
        <dbReference type="ARBA" id="ARBA00022741"/>
    </source>
</evidence>
<keyword evidence="5 8" id="KW-0547">Nucleotide-binding</keyword>
<dbReference type="InterPro" id="IPR017892">
    <property type="entry name" value="Pkinase_C"/>
</dbReference>
<dbReference type="InterPro" id="IPR000719">
    <property type="entry name" value="Prot_kinase_dom"/>
</dbReference>
<dbReference type="SUPFAM" id="SSF56112">
    <property type="entry name" value="Protein kinase-like (PK-like)"/>
    <property type="match status" value="1"/>
</dbReference>
<name>A0AAV7K0E3_9METZ</name>
<evidence type="ECO:0000256" key="8">
    <source>
        <dbReference type="PROSITE-ProRule" id="PRU10141"/>
    </source>
</evidence>
<dbReference type="PROSITE" id="PS00108">
    <property type="entry name" value="PROTEIN_KINASE_ST"/>
    <property type="match status" value="1"/>
</dbReference>
<dbReference type="PROSITE" id="PS50195">
    <property type="entry name" value="PX"/>
    <property type="match status" value="1"/>
</dbReference>
<dbReference type="Proteomes" id="UP001165289">
    <property type="component" value="Unassembled WGS sequence"/>
</dbReference>
<dbReference type="Gene3D" id="3.30.1520.10">
    <property type="entry name" value="Phox-like domain"/>
    <property type="match status" value="1"/>
</dbReference>
<evidence type="ECO:0000256" key="9">
    <source>
        <dbReference type="RuleBase" id="RU000304"/>
    </source>
</evidence>
<evidence type="ECO:0000259" key="12">
    <source>
        <dbReference type="PROSITE" id="PS51285"/>
    </source>
</evidence>
<evidence type="ECO:0000259" key="10">
    <source>
        <dbReference type="PROSITE" id="PS50011"/>
    </source>
</evidence>
<dbReference type="GO" id="GO:0005524">
    <property type="term" value="F:ATP binding"/>
    <property type="evidence" value="ECO:0007669"/>
    <property type="project" value="UniProtKB-UniRule"/>
</dbReference>
<dbReference type="PANTHER" id="PTHR24351">
    <property type="entry name" value="RIBOSOMAL PROTEIN S6 KINASE"/>
    <property type="match status" value="1"/>
</dbReference>
<evidence type="ECO:0000313" key="13">
    <source>
        <dbReference type="EMBL" id="KAI6654627.1"/>
    </source>
</evidence>
<gene>
    <name evidence="13" type="ORF">LOD99_1022</name>
</gene>
<dbReference type="Pfam" id="PF00787">
    <property type="entry name" value="PX"/>
    <property type="match status" value="1"/>
</dbReference>
<dbReference type="FunFam" id="3.30.200.20:FF:000030">
    <property type="entry name" value="Non-specific serine/threonine protein kinase"/>
    <property type="match status" value="1"/>
</dbReference>
<dbReference type="SMART" id="SM00133">
    <property type="entry name" value="S_TK_X"/>
    <property type="match status" value="1"/>
</dbReference>
<dbReference type="GO" id="GO:0004674">
    <property type="term" value="F:protein serine/threonine kinase activity"/>
    <property type="evidence" value="ECO:0007669"/>
    <property type="project" value="UniProtKB-KW"/>
</dbReference>
<dbReference type="Pfam" id="PF00069">
    <property type="entry name" value="Pkinase"/>
    <property type="match status" value="1"/>
</dbReference>
<evidence type="ECO:0000256" key="4">
    <source>
        <dbReference type="ARBA" id="ARBA00022679"/>
    </source>
</evidence>
<dbReference type="InterPro" id="IPR036871">
    <property type="entry name" value="PX_dom_sf"/>
</dbReference>
<keyword evidence="14" id="KW-1185">Reference proteome</keyword>
<dbReference type="FunFam" id="1.10.510.10:FF:000008">
    <property type="entry name" value="Non-specific serine/threonine protein kinase"/>
    <property type="match status" value="1"/>
</dbReference>
<sequence length="490" mass="56344">MAENGNESEATHMVHIDDSQTWVESKRYTVYKLVVKNAEICYFVFHRYNDFYQLYEKLKREFPDAGLKLPGKRLIGNNFDPEFIKARQEGLNEFISKVCSSPKLFTHSSVKEFLAIDDPRRTVKIYTHEKMDDHKLDGDVNEGNRMDLGATESEVAKVTDFELLTVIGKGSFGKVLLAKKKTENKYYALKVLEKAIIMKRNEVKHIMAERNVLIRNLKHPFLVGLHYSFQTGKKLYFVLDYVNGGELFFHLQRERTFEESRAKFYSAEITSAIGYLHDIKIIYRDLKPENILLDKDGHIKLTDFGLCKEGVAQGDTTSTFCGTPEYLAPEVLKKQDYSNSVDWWCVGVVLYEMMYGLPPFYSRNITEMYEAILYKPLHLKSTVSSSARSILEALLQKDRRFRLGSGKGDAKELYQHPFFNSISWDDLFNKRIEPPFKPKLNGDLDLQNFDPEFTSEAVPIATPGDSVMVSMSKDTNFAGFSYIGDSSPFM</sequence>
<evidence type="ECO:0000313" key="14">
    <source>
        <dbReference type="Proteomes" id="UP001165289"/>
    </source>
</evidence>
<dbReference type="PROSITE" id="PS00107">
    <property type="entry name" value="PROTEIN_KINASE_ATP"/>
    <property type="match status" value="1"/>
</dbReference>
<reference evidence="13 14" key="1">
    <citation type="journal article" date="2023" name="BMC Biol.">
        <title>The compact genome of the sponge Oopsacas minuta (Hexactinellida) is lacking key metazoan core genes.</title>
        <authorList>
            <person name="Santini S."/>
            <person name="Schenkelaars Q."/>
            <person name="Jourda C."/>
            <person name="Duchesne M."/>
            <person name="Belahbib H."/>
            <person name="Rocher C."/>
            <person name="Selva M."/>
            <person name="Riesgo A."/>
            <person name="Vervoort M."/>
            <person name="Leys S.P."/>
            <person name="Kodjabachian L."/>
            <person name="Le Bivic A."/>
            <person name="Borchiellini C."/>
            <person name="Claverie J.M."/>
            <person name="Renard E."/>
        </authorList>
    </citation>
    <scope>NUCLEOTIDE SEQUENCE [LARGE SCALE GENOMIC DNA]</scope>
    <source>
        <strain evidence="13">SPO-2</strain>
    </source>
</reference>
<dbReference type="GO" id="GO:0035091">
    <property type="term" value="F:phosphatidylinositol binding"/>
    <property type="evidence" value="ECO:0007669"/>
    <property type="project" value="InterPro"/>
</dbReference>
<dbReference type="PROSITE" id="PS51285">
    <property type="entry name" value="AGC_KINASE_CTER"/>
    <property type="match status" value="1"/>
</dbReference>
<dbReference type="SMART" id="SM00220">
    <property type="entry name" value="S_TKc"/>
    <property type="match status" value="1"/>
</dbReference>